<evidence type="ECO:0000313" key="1">
    <source>
        <dbReference type="EMBL" id="JAH94231.1"/>
    </source>
</evidence>
<dbReference type="AlphaFoldDB" id="A0A0E9WVL0"/>
<reference evidence="1" key="2">
    <citation type="journal article" date="2015" name="Fish Shellfish Immunol.">
        <title>Early steps in the European eel (Anguilla anguilla)-Vibrio vulnificus interaction in the gills: Role of the RtxA13 toxin.</title>
        <authorList>
            <person name="Callol A."/>
            <person name="Pajuelo D."/>
            <person name="Ebbesson L."/>
            <person name="Teles M."/>
            <person name="MacKenzie S."/>
            <person name="Amaro C."/>
        </authorList>
    </citation>
    <scope>NUCLEOTIDE SEQUENCE</scope>
</reference>
<name>A0A0E9WVL0_ANGAN</name>
<protein>
    <submittedName>
        <fullName evidence="1">Uncharacterized protein</fullName>
    </submittedName>
</protein>
<sequence>MATKGASCAVSDCTFKNKSLHQLPTNLTVQNLSLAHKFLFGQGTSP</sequence>
<organism evidence="1">
    <name type="scientific">Anguilla anguilla</name>
    <name type="common">European freshwater eel</name>
    <name type="synonym">Muraena anguilla</name>
    <dbReference type="NCBI Taxonomy" id="7936"/>
    <lineage>
        <taxon>Eukaryota</taxon>
        <taxon>Metazoa</taxon>
        <taxon>Chordata</taxon>
        <taxon>Craniata</taxon>
        <taxon>Vertebrata</taxon>
        <taxon>Euteleostomi</taxon>
        <taxon>Actinopterygii</taxon>
        <taxon>Neopterygii</taxon>
        <taxon>Teleostei</taxon>
        <taxon>Anguilliformes</taxon>
        <taxon>Anguillidae</taxon>
        <taxon>Anguilla</taxon>
    </lineage>
</organism>
<proteinExistence type="predicted"/>
<accession>A0A0E9WVL0</accession>
<dbReference type="EMBL" id="GBXM01014346">
    <property type="protein sequence ID" value="JAH94231.1"/>
    <property type="molecule type" value="Transcribed_RNA"/>
</dbReference>
<reference evidence="1" key="1">
    <citation type="submission" date="2014-11" db="EMBL/GenBank/DDBJ databases">
        <authorList>
            <person name="Amaro Gonzalez C."/>
        </authorList>
    </citation>
    <scope>NUCLEOTIDE SEQUENCE</scope>
</reference>